<reference evidence="3" key="1">
    <citation type="submission" date="2023-07" db="EMBL/GenBank/DDBJ databases">
        <title>A chromosome-level genome assembly of Lolium multiflorum.</title>
        <authorList>
            <person name="Chen Y."/>
            <person name="Copetti D."/>
            <person name="Kolliker R."/>
            <person name="Studer B."/>
        </authorList>
    </citation>
    <scope>NUCLEOTIDE SEQUENCE</scope>
    <source>
        <strain evidence="3">02402/16</strain>
        <tissue evidence="3">Leaf</tissue>
    </source>
</reference>
<sequence length="170" mass="19231">MDGSKGKSFTMRHCFDVLQHLPMWLLRDEEIAPKKDVMVALDDTEDDKEGRNNDKPEGNKKTKLVIIEKKKEVSLAKVEASREEARNKAKLEEMRINVKKAKAMKQLLAEEREIMMMNTKDMNEQQMEWCKEASVEIMERRRLSHEEASGGGSVTHGGGGDDGRGGPTSV</sequence>
<gene>
    <name evidence="3" type="ORF">QYE76_030294</name>
</gene>
<accession>A0AAD8VIN6</accession>
<feature type="region of interest" description="Disordered" evidence="2">
    <location>
        <begin position="42"/>
        <end position="61"/>
    </location>
</feature>
<proteinExistence type="predicted"/>
<dbReference type="AlphaFoldDB" id="A0AAD8VIN6"/>
<name>A0AAD8VIN6_LOLMU</name>
<protein>
    <recommendedName>
        <fullName evidence="5">No apical meristem-associated C-terminal domain-containing protein</fullName>
    </recommendedName>
</protein>
<comment type="caution">
    <text evidence="3">The sequence shown here is derived from an EMBL/GenBank/DDBJ whole genome shotgun (WGS) entry which is preliminary data.</text>
</comment>
<evidence type="ECO:0008006" key="5">
    <source>
        <dbReference type="Google" id="ProtNLM"/>
    </source>
</evidence>
<dbReference type="EMBL" id="JAUUTY010000007">
    <property type="protein sequence ID" value="KAK1606621.1"/>
    <property type="molecule type" value="Genomic_DNA"/>
</dbReference>
<feature type="region of interest" description="Disordered" evidence="2">
    <location>
        <begin position="142"/>
        <end position="170"/>
    </location>
</feature>
<keyword evidence="4" id="KW-1185">Reference proteome</keyword>
<evidence type="ECO:0000313" key="4">
    <source>
        <dbReference type="Proteomes" id="UP001231189"/>
    </source>
</evidence>
<organism evidence="3 4">
    <name type="scientific">Lolium multiflorum</name>
    <name type="common">Italian ryegrass</name>
    <name type="synonym">Lolium perenne subsp. multiflorum</name>
    <dbReference type="NCBI Taxonomy" id="4521"/>
    <lineage>
        <taxon>Eukaryota</taxon>
        <taxon>Viridiplantae</taxon>
        <taxon>Streptophyta</taxon>
        <taxon>Embryophyta</taxon>
        <taxon>Tracheophyta</taxon>
        <taxon>Spermatophyta</taxon>
        <taxon>Magnoliopsida</taxon>
        <taxon>Liliopsida</taxon>
        <taxon>Poales</taxon>
        <taxon>Poaceae</taxon>
        <taxon>BOP clade</taxon>
        <taxon>Pooideae</taxon>
        <taxon>Poodae</taxon>
        <taxon>Poeae</taxon>
        <taxon>Poeae Chloroplast Group 2 (Poeae type)</taxon>
        <taxon>Loliodinae</taxon>
        <taxon>Loliinae</taxon>
        <taxon>Lolium</taxon>
    </lineage>
</organism>
<dbReference type="Proteomes" id="UP001231189">
    <property type="component" value="Unassembled WGS sequence"/>
</dbReference>
<evidence type="ECO:0000256" key="1">
    <source>
        <dbReference type="SAM" id="Coils"/>
    </source>
</evidence>
<evidence type="ECO:0000313" key="3">
    <source>
        <dbReference type="EMBL" id="KAK1606621.1"/>
    </source>
</evidence>
<evidence type="ECO:0000256" key="2">
    <source>
        <dbReference type="SAM" id="MobiDB-lite"/>
    </source>
</evidence>
<keyword evidence="1" id="KW-0175">Coiled coil</keyword>
<feature type="compositionally biased region" description="Basic and acidic residues" evidence="2">
    <location>
        <begin position="48"/>
        <end position="61"/>
    </location>
</feature>
<feature type="compositionally biased region" description="Gly residues" evidence="2">
    <location>
        <begin position="149"/>
        <end position="158"/>
    </location>
</feature>
<feature type="coiled-coil region" evidence="1">
    <location>
        <begin position="75"/>
        <end position="111"/>
    </location>
</feature>